<protein>
    <submittedName>
        <fullName evidence="1">Uncharacterized protein</fullName>
    </submittedName>
</protein>
<name>A0A0K8QN67_9GAMM</name>
<evidence type="ECO:0000313" key="2">
    <source>
        <dbReference type="Proteomes" id="UP000253740"/>
    </source>
</evidence>
<keyword evidence="2" id="KW-1185">Reference proteome</keyword>
<reference evidence="1" key="1">
    <citation type="submission" date="2015-08" db="EMBL/GenBank/DDBJ databases">
        <title>Complete DNA Sequence of Pseudomonas syringae pv. actinidiae, the Causal Agent of Kiwifruit Canker Disease.</title>
        <authorList>
            <person name="Rikkerink E.H.A."/>
            <person name="Fineran P.C."/>
        </authorList>
    </citation>
    <scope>NUCLEOTIDE SEQUENCE</scope>
    <source>
        <strain evidence="1">SkMP5</strain>
    </source>
</reference>
<sequence>MASTTRPLIDAAVFCASAEDIASSEAMANGNRLTRMRFSILVSFAFGGWSAAAAQRRTQPETPFPVCGKPEMRVAGPAWCPMAGGIPLPAVKN</sequence>
<proteinExistence type="predicted"/>
<gene>
    <name evidence="1" type="ORF">MBSD_n1617</name>
</gene>
<dbReference type="Proteomes" id="UP000253740">
    <property type="component" value="Unassembled WGS sequence"/>
</dbReference>
<dbReference type="EMBL" id="DF970197">
    <property type="protein sequence ID" value="GAP66313.1"/>
    <property type="molecule type" value="Genomic_DNA"/>
</dbReference>
<accession>A0A0K8QN67</accession>
<dbReference type="AlphaFoldDB" id="A0A0K8QN67"/>
<evidence type="ECO:0000313" key="1">
    <source>
        <dbReference type="EMBL" id="GAP66313.1"/>
    </source>
</evidence>
<organism evidence="1">
    <name type="scientific">Mizugakiibacter sediminis</name>
    <dbReference type="NCBI Taxonomy" id="1475481"/>
    <lineage>
        <taxon>Bacteria</taxon>
        <taxon>Pseudomonadati</taxon>
        <taxon>Pseudomonadota</taxon>
        <taxon>Gammaproteobacteria</taxon>
        <taxon>Lysobacterales</taxon>
        <taxon>Rhodanobacteraceae</taxon>
        <taxon>Mizugakiibacter</taxon>
    </lineage>
</organism>